<dbReference type="STRING" id="1503.CLPU_3c02510"/>
<evidence type="ECO:0000313" key="4">
    <source>
        <dbReference type="Proteomes" id="UP000037267"/>
    </source>
</evidence>
<dbReference type="RefSeq" id="WP_050354454.1">
    <property type="nucleotide sequence ID" value="NZ_LGSS01000003.1"/>
</dbReference>
<dbReference type="EMBL" id="LGSS01000003">
    <property type="protein sequence ID" value="KNF09472.1"/>
    <property type="molecule type" value="Genomic_DNA"/>
</dbReference>
<comment type="caution">
    <text evidence="3">The sequence shown here is derived from an EMBL/GenBank/DDBJ whole genome shotgun (WGS) entry which is preliminary data.</text>
</comment>
<keyword evidence="4" id="KW-1185">Reference proteome</keyword>
<protein>
    <recommendedName>
        <fullName evidence="5">SPOR domain-containing protein</fullName>
    </recommendedName>
</protein>
<evidence type="ECO:0008006" key="5">
    <source>
        <dbReference type="Google" id="ProtNLM"/>
    </source>
</evidence>
<sequence length="291" mass="34541">MRLTIRKKKKYKKKEKNILLIAFFIIIPIISVIGGDIMAKKVIVPVISKWLPKNKDNNIKNKNNIQTNTKVGNNKSDEERKQNRDKLKSIYIEGFELYNIGIGSFSDIDSARKELKKLNNKKLLGYISKFDSYKVYTEISFEKQNVKDSFLKIKKEYKDATLNTIYIKKKELQYYDYEEKYINKMQEVVRSINQVYKEELDLWRKAMDDSEINNLKSKLDKNTEIIDSKIKEVSSDTHSEDLKKIRNVLEIHLKNRKNVLVSFDIKSKESIKKSYSGFMRAFFDYINYYNQ</sequence>
<dbReference type="OrthoDB" id="1952281at2"/>
<proteinExistence type="predicted"/>
<dbReference type="AlphaFoldDB" id="A0A0L0WDD3"/>
<feature type="region of interest" description="Disordered" evidence="1">
    <location>
        <begin position="58"/>
        <end position="82"/>
    </location>
</feature>
<name>A0A0L0WDD3_GOTPU</name>
<evidence type="ECO:0000313" key="3">
    <source>
        <dbReference type="EMBL" id="KNF09472.1"/>
    </source>
</evidence>
<accession>A0A0L0WDD3</accession>
<feature type="transmembrane region" description="Helical" evidence="2">
    <location>
        <begin position="20"/>
        <end position="39"/>
    </location>
</feature>
<gene>
    <name evidence="3" type="ORF">CLPU_3c02510</name>
</gene>
<reference evidence="4" key="1">
    <citation type="submission" date="2015-07" db="EMBL/GenBank/DDBJ databases">
        <title>Draft genome sequence of the purine-degrading Gottschalkia purinilyticum DSM 1384 (formerly Clostridium purinilyticum).</title>
        <authorList>
            <person name="Poehlein A."/>
            <person name="Schiel-Bengelsdorf B."/>
            <person name="Bengelsdorf F.R."/>
            <person name="Daniel R."/>
            <person name="Duerre P."/>
        </authorList>
    </citation>
    <scope>NUCLEOTIDE SEQUENCE [LARGE SCALE GENOMIC DNA]</scope>
    <source>
        <strain evidence="4">DSM 1384</strain>
    </source>
</reference>
<keyword evidence="2" id="KW-1133">Transmembrane helix</keyword>
<evidence type="ECO:0000256" key="2">
    <source>
        <dbReference type="SAM" id="Phobius"/>
    </source>
</evidence>
<keyword evidence="2" id="KW-0472">Membrane</keyword>
<keyword evidence="2" id="KW-0812">Transmembrane</keyword>
<organism evidence="3 4">
    <name type="scientific">Gottschalkia purinilytica</name>
    <name type="common">Clostridium purinilyticum</name>
    <dbReference type="NCBI Taxonomy" id="1503"/>
    <lineage>
        <taxon>Bacteria</taxon>
        <taxon>Bacillati</taxon>
        <taxon>Bacillota</taxon>
        <taxon>Tissierellia</taxon>
        <taxon>Tissierellales</taxon>
        <taxon>Gottschalkiaceae</taxon>
        <taxon>Gottschalkia</taxon>
    </lineage>
</organism>
<feature type="compositionally biased region" description="Low complexity" evidence="1">
    <location>
        <begin position="60"/>
        <end position="70"/>
    </location>
</feature>
<evidence type="ECO:0000256" key="1">
    <source>
        <dbReference type="SAM" id="MobiDB-lite"/>
    </source>
</evidence>
<dbReference type="Proteomes" id="UP000037267">
    <property type="component" value="Unassembled WGS sequence"/>
</dbReference>